<comment type="caution">
    <text evidence="2">The sequence shown here is derived from an EMBL/GenBank/DDBJ whole genome shotgun (WGS) entry which is preliminary data.</text>
</comment>
<feature type="transmembrane region" description="Helical" evidence="1">
    <location>
        <begin position="56"/>
        <end position="75"/>
    </location>
</feature>
<evidence type="ECO:0000256" key="1">
    <source>
        <dbReference type="SAM" id="Phobius"/>
    </source>
</evidence>
<name>A0A135HV49_9HYPH</name>
<keyword evidence="1" id="KW-0812">Transmembrane</keyword>
<evidence type="ECO:0000313" key="3">
    <source>
        <dbReference type="Proteomes" id="UP000070107"/>
    </source>
</evidence>
<dbReference type="EMBL" id="LNTU01000023">
    <property type="protein sequence ID" value="KXF77087.1"/>
    <property type="molecule type" value="Genomic_DNA"/>
</dbReference>
<protein>
    <submittedName>
        <fullName evidence="2">Uncharacterized protein</fullName>
    </submittedName>
</protein>
<sequence length="76" mass="8069">MTTWLGAMLFIVGILFLAKAAIDRGRLSDPHVGPRAGRTLEPPRRGLRFLGLAANWPGIVFTAAGALLMLAGALIE</sequence>
<evidence type="ECO:0000313" key="2">
    <source>
        <dbReference type="EMBL" id="KXF77087.1"/>
    </source>
</evidence>
<dbReference type="STRING" id="1494590.ATN84_12185"/>
<keyword evidence="3" id="KW-1185">Reference proteome</keyword>
<accession>A0A135HV49</accession>
<dbReference type="Proteomes" id="UP000070107">
    <property type="component" value="Unassembled WGS sequence"/>
</dbReference>
<organism evidence="2 3">
    <name type="scientific">Paramesorhizobium deserti</name>
    <dbReference type="NCBI Taxonomy" id="1494590"/>
    <lineage>
        <taxon>Bacteria</taxon>
        <taxon>Pseudomonadati</taxon>
        <taxon>Pseudomonadota</taxon>
        <taxon>Alphaproteobacteria</taxon>
        <taxon>Hyphomicrobiales</taxon>
        <taxon>Phyllobacteriaceae</taxon>
        <taxon>Paramesorhizobium</taxon>
    </lineage>
</organism>
<keyword evidence="1" id="KW-0472">Membrane</keyword>
<dbReference type="AlphaFoldDB" id="A0A135HV49"/>
<proteinExistence type="predicted"/>
<dbReference type="OrthoDB" id="8004797at2"/>
<gene>
    <name evidence="2" type="ORF">ATN84_12185</name>
</gene>
<reference evidence="2 3" key="1">
    <citation type="submission" date="2015-11" db="EMBL/GenBank/DDBJ databases">
        <title>Draft genome sequence of Paramesorhizobium deserti A-3-E, a strain highly resistant to diverse beta-lactam antibiotics.</title>
        <authorList>
            <person name="Lv R."/>
            <person name="Yang X."/>
            <person name="Fang N."/>
            <person name="Guo J."/>
            <person name="Luo X."/>
            <person name="Peng F."/>
            <person name="Yang R."/>
            <person name="Cui Y."/>
            <person name="Fang C."/>
            <person name="Song Y."/>
        </authorList>
    </citation>
    <scope>NUCLEOTIDE SEQUENCE [LARGE SCALE GENOMIC DNA]</scope>
    <source>
        <strain evidence="2 3">A-3-E</strain>
    </source>
</reference>
<keyword evidence="1" id="KW-1133">Transmembrane helix</keyword>